<keyword evidence="10" id="KW-1185">Reference proteome</keyword>
<dbReference type="NCBIfam" id="TIGR03506">
    <property type="entry name" value="FlgEFG_subfam"/>
    <property type="match status" value="1"/>
</dbReference>
<dbReference type="GO" id="GO:0071978">
    <property type="term" value="P:bacterial-type flagellum-dependent swarming motility"/>
    <property type="evidence" value="ECO:0007669"/>
    <property type="project" value="TreeGrafter"/>
</dbReference>
<evidence type="ECO:0000259" key="7">
    <source>
        <dbReference type="Pfam" id="PF06429"/>
    </source>
</evidence>
<evidence type="ECO:0000256" key="5">
    <source>
        <dbReference type="ARBA" id="ARBA00040228"/>
    </source>
</evidence>
<dbReference type="InterPro" id="IPR053967">
    <property type="entry name" value="LlgE_F_G-like_D1"/>
</dbReference>
<comment type="similarity">
    <text evidence="2 6">Belongs to the flagella basal body rod proteins family.</text>
</comment>
<dbReference type="Proteomes" id="UP000244930">
    <property type="component" value="Chromosome"/>
</dbReference>
<dbReference type="EMBL" id="CP022187">
    <property type="protein sequence ID" value="AWI73978.1"/>
    <property type="molecule type" value="Genomic_DNA"/>
</dbReference>
<dbReference type="Pfam" id="PF06429">
    <property type="entry name" value="Flg_bbr_C"/>
    <property type="match status" value="1"/>
</dbReference>
<evidence type="ECO:0000313" key="9">
    <source>
        <dbReference type="EMBL" id="AWI73978.1"/>
    </source>
</evidence>
<keyword evidence="3 6" id="KW-0975">Bacterial flagellum</keyword>
<dbReference type="PANTHER" id="PTHR30435:SF18">
    <property type="entry name" value="FLAGELLAR BASAL-BODY ROD PROTEIN FLGF"/>
    <property type="match status" value="1"/>
</dbReference>
<protein>
    <recommendedName>
        <fullName evidence="5 6">Flagellar basal-body rod protein FlgF</fullName>
    </recommendedName>
</protein>
<evidence type="ECO:0000256" key="4">
    <source>
        <dbReference type="ARBA" id="ARBA00038560"/>
    </source>
</evidence>
<reference evidence="9 10" key="1">
    <citation type="submission" date="2017-06" db="EMBL/GenBank/DDBJ databases">
        <title>Azoarcus.</title>
        <authorList>
            <person name="Woo J.-H."/>
            <person name="Kim H.-S."/>
        </authorList>
    </citation>
    <scope>NUCLEOTIDE SEQUENCE [LARGE SCALE GENOMIC DNA]</scope>
    <source>
        <strain evidence="9 10">TSPY31</strain>
    </source>
</reference>
<dbReference type="AlphaFoldDB" id="A0A2U8GKP6"/>
<dbReference type="PANTHER" id="PTHR30435">
    <property type="entry name" value="FLAGELLAR PROTEIN"/>
    <property type="match status" value="1"/>
</dbReference>
<accession>A0A2U8GKP6</accession>
<evidence type="ECO:0000256" key="2">
    <source>
        <dbReference type="ARBA" id="ARBA00009677"/>
    </source>
</evidence>
<keyword evidence="9" id="KW-0282">Flagellum</keyword>
<dbReference type="SUPFAM" id="SSF117143">
    <property type="entry name" value="Flagellar hook protein flgE"/>
    <property type="match status" value="1"/>
</dbReference>
<evidence type="ECO:0000256" key="1">
    <source>
        <dbReference type="ARBA" id="ARBA00004117"/>
    </source>
</evidence>
<evidence type="ECO:0000256" key="3">
    <source>
        <dbReference type="ARBA" id="ARBA00023143"/>
    </source>
</evidence>
<dbReference type="InterPro" id="IPR010930">
    <property type="entry name" value="Flg_bb/hook_C_dom"/>
</dbReference>
<keyword evidence="9" id="KW-0969">Cilium</keyword>
<dbReference type="NCBIfam" id="NF009280">
    <property type="entry name" value="PRK12640.1"/>
    <property type="match status" value="1"/>
</dbReference>
<dbReference type="NCBIfam" id="TIGR02490">
    <property type="entry name" value="flgF"/>
    <property type="match status" value="1"/>
</dbReference>
<proteinExistence type="inferred from homology"/>
<feature type="domain" description="Flagellar hook protein FlgE/F/G-like D1" evidence="8">
    <location>
        <begin position="81"/>
        <end position="146"/>
    </location>
</feature>
<comment type="subcellular location">
    <subcellularLocation>
        <location evidence="1 6">Bacterial flagellum basal body</location>
    </subcellularLocation>
</comment>
<dbReference type="KEGG" id="acom:CEW83_01040"/>
<keyword evidence="9" id="KW-0966">Cell projection</keyword>
<feature type="domain" description="Flagellar basal-body/hook protein C-terminal" evidence="7">
    <location>
        <begin position="196"/>
        <end position="240"/>
    </location>
</feature>
<dbReference type="InterPro" id="IPR037925">
    <property type="entry name" value="FlgE/F/G-like"/>
</dbReference>
<comment type="subunit">
    <text evidence="4 6">The basal body constitutes a major portion of the flagellar organelle and consists of five rings (E,L,P,S, and M) mounted on a central rod. The rod consists of about 26 subunits of FlgG in the distal portion, and FlgB, FlgC and FlgF are thought to build up the proximal portion of the rod with about 6 subunits each.</text>
</comment>
<sequence length="244" mass="25673">MDRLIYTAMTGAKGTLDQQAAVSHNLANATSTGFRTEMHKLRAVEVQTEAMHTRAFTTDASVATDFSSGPMQATGRAYDVAIQGKGWLTVQMPDGSEAYTRDGSLEVSPNGILQTRSGLPVIGGGGPISLPPDSEIVIGSDGTISALQAGQGVVNAVDQLKLVNPPEATLVRGDDGLFRSSDGLPQPADEAVKTAGGYLEGSNVNVVDQMVTMISLGRQFEMQTRMLSTAEENDRAATQLLSSR</sequence>
<organism evidence="9 10">
    <name type="scientific">Parazoarcus communis</name>
    <dbReference type="NCBI Taxonomy" id="41977"/>
    <lineage>
        <taxon>Bacteria</taxon>
        <taxon>Pseudomonadati</taxon>
        <taxon>Pseudomonadota</taxon>
        <taxon>Betaproteobacteria</taxon>
        <taxon>Rhodocyclales</taxon>
        <taxon>Zoogloeaceae</taxon>
        <taxon>Parazoarcus</taxon>
    </lineage>
</organism>
<dbReference type="RefSeq" id="WP_108947686.1">
    <property type="nucleotide sequence ID" value="NZ_CP022187.1"/>
</dbReference>
<name>A0A2U8GKP6_9RHOO</name>
<dbReference type="InterPro" id="IPR012836">
    <property type="entry name" value="FlgF"/>
</dbReference>
<gene>
    <name evidence="9" type="primary">flgF</name>
    <name evidence="9" type="ORF">CEW83_01040</name>
</gene>
<evidence type="ECO:0000259" key="8">
    <source>
        <dbReference type="Pfam" id="PF22692"/>
    </source>
</evidence>
<dbReference type="Pfam" id="PF22692">
    <property type="entry name" value="LlgE_F_G_D1"/>
    <property type="match status" value="1"/>
</dbReference>
<dbReference type="GO" id="GO:0030694">
    <property type="term" value="C:bacterial-type flagellum basal body, rod"/>
    <property type="evidence" value="ECO:0007669"/>
    <property type="project" value="UniProtKB-UniRule"/>
</dbReference>
<evidence type="ECO:0000313" key="10">
    <source>
        <dbReference type="Proteomes" id="UP000244930"/>
    </source>
</evidence>
<dbReference type="InterPro" id="IPR020013">
    <property type="entry name" value="Flagellar_FlgE/F/G"/>
</dbReference>
<evidence type="ECO:0000256" key="6">
    <source>
        <dbReference type="RuleBase" id="RU362116"/>
    </source>
</evidence>